<keyword evidence="3" id="KW-1185">Reference proteome</keyword>
<protein>
    <submittedName>
        <fullName evidence="2">Uncharacterized protein</fullName>
    </submittedName>
</protein>
<name>A0A7D5KTM5_9EURY</name>
<gene>
    <name evidence="2" type="ORF">HUG10_02300</name>
</gene>
<dbReference type="KEGG" id="halg:HUG10_02300"/>
<accession>A0A7D5KTM5</accession>
<dbReference type="OrthoDB" id="346079at2157"/>
<keyword evidence="1" id="KW-0472">Membrane</keyword>
<feature type="transmembrane region" description="Helical" evidence="1">
    <location>
        <begin position="12"/>
        <end position="42"/>
    </location>
</feature>
<feature type="transmembrane region" description="Helical" evidence="1">
    <location>
        <begin position="54"/>
        <end position="73"/>
    </location>
</feature>
<keyword evidence="1" id="KW-0812">Transmembrane</keyword>
<evidence type="ECO:0000313" key="2">
    <source>
        <dbReference type="EMBL" id="QLG26440.1"/>
    </source>
</evidence>
<sequence>MSVEQRIPNGLVGPVGVVSLLVGLVSIVLGYIFTVIGVTLFFELNGLDGVTRTDAVIVMVTGIVLIGVAYLGYRGFMRFAT</sequence>
<dbReference type="AlphaFoldDB" id="A0A7D5KTM5"/>
<dbReference type="EMBL" id="CP058529">
    <property type="protein sequence ID" value="QLG26440.1"/>
    <property type="molecule type" value="Genomic_DNA"/>
</dbReference>
<dbReference type="Proteomes" id="UP000509750">
    <property type="component" value="Chromosome"/>
</dbReference>
<dbReference type="GeneID" id="56027627"/>
<evidence type="ECO:0000313" key="3">
    <source>
        <dbReference type="Proteomes" id="UP000509750"/>
    </source>
</evidence>
<evidence type="ECO:0000256" key="1">
    <source>
        <dbReference type="SAM" id="Phobius"/>
    </source>
</evidence>
<proteinExistence type="predicted"/>
<dbReference type="RefSeq" id="WP_179168015.1">
    <property type="nucleotide sequence ID" value="NZ_CP058529.1"/>
</dbReference>
<keyword evidence="1" id="KW-1133">Transmembrane helix</keyword>
<organism evidence="2 3">
    <name type="scientific">Halorarum halophilum</name>
    <dbReference type="NCBI Taxonomy" id="2743090"/>
    <lineage>
        <taxon>Archaea</taxon>
        <taxon>Methanobacteriati</taxon>
        <taxon>Methanobacteriota</taxon>
        <taxon>Stenosarchaea group</taxon>
        <taxon>Halobacteria</taxon>
        <taxon>Halobacteriales</taxon>
        <taxon>Haloferacaceae</taxon>
        <taxon>Halorarum</taxon>
    </lineage>
</organism>
<reference evidence="2 3" key="1">
    <citation type="submission" date="2020-07" db="EMBL/GenBank/DDBJ databases">
        <title>Gai3-2, isolated from salt lake.</title>
        <authorList>
            <person name="Cui H."/>
            <person name="Shi X."/>
        </authorList>
    </citation>
    <scope>NUCLEOTIDE SEQUENCE [LARGE SCALE GENOMIC DNA]</scope>
    <source>
        <strain evidence="2 3">Gai3-2</strain>
    </source>
</reference>